<dbReference type="InterPro" id="IPR024077">
    <property type="entry name" value="Neurolysin/TOP_dom2"/>
</dbReference>
<dbReference type="PANTHER" id="PTHR11804">
    <property type="entry name" value="PROTEASE M3 THIMET OLIGOPEPTIDASE-RELATED"/>
    <property type="match status" value="1"/>
</dbReference>
<evidence type="ECO:0000259" key="8">
    <source>
        <dbReference type="Pfam" id="PF01432"/>
    </source>
</evidence>
<evidence type="ECO:0000256" key="4">
    <source>
        <dbReference type="ARBA" id="ARBA00022801"/>
    </source>
</evidence>
<evidence type="ECO:0000256" key="3">
    <source>
        <dbReference type="ARBA" id="ARBA00022723"/>
    </source>
</evidence>
<comment type="similarity">
    <text evidence="1 7">Belongs to the peptidase M3 family.</text>
</comment>
<keyword evidence="5 7" id="KW-0862">Zinc</keyword>
<keyword evidence="2 7" id="KW-0645">Protease</keyword>
<reference evidence="9 10" key="1">
    <citation type="submission" date="2020-04" db="EMBL/GenBank/DDBJ databases">
        <title>Molecular characterization of pseudomonads from Agaricus bisporus reveal novel blotch 2 pathogens in Western Europe.</title>
        <authorList>
            <person name="Taparia T."/>
            <person name="Krijger M."/>
            <person name="Haynes E."/>
            <person name="Elpinstone J.G."/>
            <person name="Noble R."/>
            <person name="Van Der Wolf J."/>
        </authorList>
    </citation>
    <scope>NUCLEOTIDE SEQUENCE [LARGE SCALE GENOMIC DNA]</scope>
    <source>
        <strain evidence="9 10">G9001</strain>
    </source>
</reference>
<dbReference type="PANTHER" id="PTHR11804:SF84">
    <property type="entry name" value="SACCHAROLYSIN"/>
    <property type="match status" value="1"/>
</dbReference>
<dbReference type="AlphaFoldDB" id="A0A7Y7WYM2"/>
<dbReference type="Proteomes" id="UP000522864">
    <property type="component" value="Unassembled WGS sequence"/>
</dbReference>
<proteinExistence type="inferred from homology"/>
<dbReference type="Gene3D" id="1.10.1370.10">
    <property type="entry name" value="Neurolysin, domain 3"/>
    <property type="match status" value="1"/>
</dbReference>
<dbReference type="GO" id="GO:0006508">
    <property type="term" value="P:proteolysis"/>
    <property type="evidence" value="ECO:0007669"/>
    <property type="project" value="UniProtKB-KW"/>
</dbReference>
<keyword evidence="4 7" id="KW-0378">Hydrolase</keyword>
<dbReference type="Gene3D" id="3.40.390.10">
    <property type="entry name" value="Collagenase (Catalytic Domain)"/>
    <property type="match status" value="1"/>
</dbReference>
<dbReference type="GO" id="GO:0004222">
    <property type="term" value="F:metalloendopeptidase activity"/>
    <property type="evidence" value="ECO:0007669"/>
    <property type="project" value="InterPro"/>
</dbReference>
<sequence length="674" mass="76010">MGTFNPLLHAQPPDLPAYSSVRVEHLLPALEALIKHHWSAIDEIIANQSENPTWDDFFVPVDALRGRLAGLMGVITALSTARPYPVWGEAFHSCRRRYLAYRLEVSQHPGLFQLYERLAGSANARLFDATRVAALQRVVLDCRLAGAHLSEEQKTRLRALDARIRQLELRFLNNVRIASEDGSLYFSDDSTLEGVSDEDKVHMELYHESNFAGWWLNIDDPQAVSSIFRDARGRELRQQVYEAVVSRASDAETDHDNTPVLDELLQLRFMKAELLGFANSAALQLQSLSLSSAEQVEGFLRRLVAAEKPGWIREVEVLEAFAAEQGLTELKPWDRPFYSQQLRLHKGAISEDESRAYFELEQVLKSLLALPARLFGVEFIARDELDTWHPDVRPFEVREYGQAIGYLFLDLFAREEKTTRSGAMYALRHRLLSVEGRSLTLPVVVLYCYLPRPAADKPLLLKHGQMRVLFHEFGHCLHQLLDRSPCWSLSGTDSARDAGEFFSALLECWCHSPAYLVEISRHHQTGAALSADQADRLMISLTTGNGLKSASTLILAALALELHQNPAREQSVLERSARVRDEVLSLPAPSDVRQVYSFSHLVTGTDAAYFIYPWGQMLARVVFSRFEEQGLFDPVEGRRLRELVFAPGGSRPILKSIEAFLGRTLDELTAPVPT</sequence>
<dbReference type="InterPro" id="IPR024079">
    <property type="entry name" value="MetalloPept_cat_dom_sf"/>
</dbReference>
<dbReference type="Pfam" id="PF01432">
    <property type="entry name" value="Peptidase_M3"/>
    <property type="match status" value="1"/>
</dbReference>
<keyword evidence="3 7" id="KW-0479">Metal-binding</keyword>
<evidence type="ECO:0000256" key="6">
    <source>
        <dbReference type="ARBA" id="ARBA00023049"/>
    </source>
</evidence>
<comment type="caution">
    <text evidence="9">The sequence shown here is derived from an EMBL/GenBank/DDBJ whole genome shotgun (WGS) entry which is preliminary data.</text>
</comment>
<dbReference type="SUPFAM" id="SSF55486">
    <property type="entry name" value="Metalloproteases ('zincins'), catalytic domain"/>
    <property type="match status" value="1"/>
</dbReference>
<comment type="cofactor">
    <cofactor evidence="7">
        <name>Zn(2+)</name>
        <dbReference type="ChEBI" id="CHEBI:29105"/>
    </cofactor>
    <text evidence="7">Binds 1 zinc ion.</text>
</comment>
<dbReference type="EMBL" id="JACAQA010000032">
    <property type="protein sequence ID" value="NWB88723.1"/>
    <property type="molecule type" value="Genomic_DNA"/>
</dbReference>
<name>A0A7Y7WYM2_9PSED</name>
<organism evidence="9 10">
    <name type="scientific">Pseudomonas gingeri</name>
    <dbReference type="NCBI Taxonomy" id="117681"/>
    <lineage>
        <taxon>Bacteria</taxon>
        <taxon>Pseudomonadati</taxon>
        <taxon>Pseudomonadota</taxon>
        <taxon>Gammaproteobacteria</taxon>
        <taxon>Pseudomonadales</taxon>
        <taxon>Pseudomonadaceae</taxon>
        <taxon>Pseudomonas</taxon>
    </lineage>
</organism>
<evidence type="ECO:0000256" key="1">
    <source>
        <dbReference type="ARBA" id="ARBA00006040"/>
    </source>
</evidence>
<dbReference type="RefSeq" id="WP_177103929.1">
    <property type="nucleotide sequence ID" value="NZ_JACAQA010000032.1"/>
</dbReference>
<dbReference type="InterPro" id="IPR045090">
    <property type="entry name" value="Pept_M3A_M3B"/>
</dbReference>
<evidence type="ECO:0000256" key="5">
    <source>
        <dbReference type="ARBA" id="ARBA00022833"/>
    </source>
</evidence>
<dbReference type="GO" id="GO:0006518">
    <property type="term" value="P:peptide metabolic process"/>
    <property type="evidence" value="ECO:0007669"/>
    <property type="project" value="TreeGrafter"/>
</dbReference>
<dbReference type="InterPro" id="IPR001567">
    <property type="entry name" value="Pept_M3A_M3B_dom"/>
</dbReference>
<evidence type="ECO:0000256" key="2">
    <source>
        <dbReference type="ARBA" id="ARBA00022670"/>
    </source>
</evidence>
<accession>A0A7Y7WYM2</accession>
<evidence type="ECO:0000313" key="9">
    <source>
        <dbReference type="EMBL" id="NWB88723.1"/>
    </source>
</evidence>
<evidence type="ECO:0000256" key="7">
    <source>
        <dbReference type="RuleBase" id="RU003435"/>
    </source>
</evidence>
<dbReference type="Gene3D" id="1.10.1370.40">
    <property type="match status" value="1"/>
</dbReference>
<protein>
    <submittedName>
        <fullName evidence="9">Oligopeptidase A</fullName>
    </submittedName>
</protein>
<evidence type="ECO:0000313" key="10">
    <source>
        <dbReference type="Proteomes" id="UP000522864"/>
    </source>
</evidence>
<keyword evidence="6 7" id="KW-0482">Metalloprotease</keyword>
<gene>
    <name evidence="9" type="ORF">HX830_28030</name>
</gene>
<dbReference type="GO" id="GO:0046872">
    <property type="term" value="F:metal ion binding"/>
    <property type="evidence" value="ECO:0007669"/>
    <property type="project" value="UniProtKB-UniRule"/>
</dbReference>
<feature type="domain" description="Peptidase M3A/M3B catalytic" evidence="8">
    <location>
        <begin position="230"/>
        <end position="664"/>
    </location>
</feature>